<dbReference type="PANTHER" id="PTHR10582">
    <property type="entry name" value="TRANSIENT RECEPTOR POTENTIAL ION CHANNEL PROTEIN"/>
    <property type="match status" value="1"/>
</dbReference>
<dbReference type="GO" id="GO:0098703">
    <property type="term" value="P:calcium ion import across plasma membrane"/>
    <property type="evidence" value="ECO:0007669"/>
    <property type="project" value="TreeGrafter"/>
</dbReference>
<comment type="caution">
    <text evidence="9">The sequence shown here is derived from an EMBL/GenBank/DDBJ whole genome shotgun (WGS) entry which is preliminary data.</text>
</comment>
<dbReference type="GO" id="GO:0005216">
    <property type="term" value="F:monoatomic ion channel activity"/>
    <property type="evidence" value="ECO:0007669"/>
    <property type="project" value="InterPro"/>
</dbReference>
<dbReference type="PANTHER" id="PTHR10582:SF2">
    <property type="entry name" value="INACTIVE"/>
    <property type="match status" value="1"/>
</dbReference>
<gene>
    <name evidence="9" type="ORF">Vretimale_8462</name>
</gene>
<dbReference type="Pfam" id="PF00520">
    <property type="entry name" value="Ion_trans"/>
    <property type="match status" value="1"/>
</dbReference>
<evidence type="ECO:0000256" key="4">
    <source>
        <dbReference type="ARBA" id="ARBA00022989"/>
    </source>
</evidence>
<sequence length="290" mass="32922">TDSHSRRFQRHDPNGAFGAPYVPHLRRVGHDGIRLAFYCLFRQDRDEFADFSTLWHSFASMFAYMLQMFDYSVLYNSTHPVLAMILFMAYELMVAVLLLNIMIALMTAAFARVSADEGLRYLIYKAEVIDELESTLPPWLMRSAWFPHFVHVLKVSPRSTYEINLNSVWSGMSTLQSSLMNAQQETRLRVEALETKMDVIDQKLSATVRLLASRLLTHSELAAALSMDDVAEAASDVSDERDLDRDLDGEDGEPDPEKWRDADLDPRPDDQAVPEADEEEEYDNSGGDGG</sequence>
<reference evidence="9" key="1">
    <citation type="journal article" date="2021" name="Proc. Natl. Acad. Sci. U.S.A.">
        <title>Three genomes in the algal genus Volvox reveal the fate of a haploid sex-determining region after a transition to homothallism.</title>
        <authorList>
            <person name="Yamamoto K."/>
            <person name="Hamaji T."/>
            <person name="Kawai-Toyooka H."/>
            <person name="Matsuzaki R."/>
            <person name="Takahashi F."/>
            <person name="Nishimura Y."/>
            <person name="Kawachi M."/>
            <person name="Noguchi H."/>
            <person name="Minakuchi Y."/>
            <person name="Umen J.G."/>
            <person name="Toyoda A."/>
            <person name="Nozaki H."/>
        </authorList>
    </citation>
    <scope>NUCLEOTIDE SEQUENCE</scope>
    <source>
        <strain evidence="9">NIES-3785</strain>
    </source>
</reference>
<evidence type="ECO:0000256" key="3">
    <source>
        <dbReference type="ARBA" id="ARBA00022737"/>
    </source>
</evidence>
<evidence type="ECO:0000259" key="8">
    <source>
        <dbReference type="Pfam" id="PF00520"/>
    </source>
</evidence>
<proteinExistence type="predicted"/>
<evidence type="ECO:0000313" key="10">
    <source>
        <dbReference type="Proteomes" id="UP000722791"/>
    </source>
</evidence>
<evidence type="ECO:0000256" key="6">
    <source>
        <dbReference type="SAM" id="MobiDB-lite"/>
    </source>
</evidence>
<keyword evidence="2 7" id="KW-0812">Transmembrane</keyword>
<evidence type="ECO:0000256" key="2">
    <source>
        <dbReference type="ARBA" id="ARBA00022692"/>
    </source>
</evidence>
<evidence type="ECO:0000256" key="1">
    <source>
        <dbReference type="ARBA" id="ARBA00004141"/>
    </source>
</evidence>
<organism evidence="9 10">
    <name type="scientific">Volvox reticuliferus</name>
    <dbReference type="NCBI Taxonomy" id="1737510"/>
    <lineage>
        <taxon>Eukaryota</taxon>
        <taxon>Viridiplantae</taxon>
        <taxon>Chlorophyta</taxon>
        <taxon>core chlorophytes</taxon>
        <taxon>Chlorophyceae</taxon>
        <taxon>CS clade</taxon>
        <taxon>Chlamydomonadales</taxon>
        <taxon>Volvocaceae</taxon>
        <taxon>Volvox</taxon>
    </lineage>
</organism>
<dbReference type="InterPro" id="IPR024862">
    <property type="entry name" value="TRPV"/>
</dbReference>
<feature type="transmembrane region" description="Helical" evidence="7">
    <location>
        <begin position="51"/>
        <end position="69"/>
    </location>
</feature>
<feature type="domain" description="Ion transport" evidence="8">
    <location>
        <begin position="43"/>
        <end position="116"/>
    </location>
</feature>
<dbReference type="Gene3D" id="1.10.287.70">
    <property type="match status" value="1"/>
</dbReference>
<keyword evidence="4 7" id="KW-1133">Transmembrane helix</keyword>
<evidence type="ECO:0000313" key="9">
    <source>
        <dbReference type="EMBL" id="GIM03909.1"/>
    </source>
</evidence>
<dbReference type="Proteomes" id="UP000722791">
    <property type="component" value="Unassembled WGS sequence"/>
</dbReference>
<keyword evidence="5 7" id="KW-0472">Membrane</keyword>
<dbReference type="EMBL" id="BNCQ01000014">
    <property type="protein sequence ID" value="GIM03909.1"/>
    <property type="molecule type" value="Genomic_DNA"/>
</dbReference>
<protein>
    <recommendedName>
        <fullName evidence="8">Ion transport domain-containing protein</fullName>
    </recommendedName>
</protein>
<dbReference type="InterPro" id="IPR005821">
    <property type="entry name" value="Ion_trans_dom"/>
</dbReference>
<dbReference type="AlphaFoldDB" id="A0A8J4LPF2"/>
<feature type="non-terminal residue" evidence="9">
    <location>
        <position position="290"/>
    </location>
</feature>
<dbReference type="GO" id="GO:0005886">
    <property type="term" value="C:plasma membrane"/>
    <property type="evidence" value="ECO:0007669"/>
    <property type="project" value="TreeGrafter"/>
</dbReference>
<feature type="non-terminal residue" evidence="9">
    <location>
        <position position="1"/>
    </location>
</feature>
<name>A0A8J4LPF2_9CHLO</name>
<comment type="subcellular location">
    <subcellularLocation>
        <location evidence="1">Membrane</location>
        <topology evidence="1">Multi-pass membrane protein</topology>
    </subcellularLocation>
</comment>
<evidence type="ECO:0000256" key="7">
    <source>
        <dbReference type="SAM" id="Phobius"/>
    </source>
</evidence>
<evidence type="ECO:0000256" key="5">
    <source>
        <dbReference type="ARBA" id="ARBA00023136"/>
    </source>
</evidence>
<accession>A0A8J4LPF2</accession>
<keyword evidence="3" id="KW-0677">Repeat</keyword>
<feature type="transmembrane region" description="Helical" evidence="7">
    <location>
        <begin position="81"/>
        <end position="111"/>
    </location>
</feature>
<feature type="region of interest" description="Disordered" evidence="6">
    <location>
        <begin position="234"/>
        <end position="290"/>
    </location>
</feature>
<feature type="compositionally biased region" description="Basic and acidic residues" evidence="6">
    <location>
        <begin position="255"/>
        <end position="270"/>
    </location>
</feature>